<dbReference type="Proteomes" id="UP001472677">
    <property type="component" value="Unassembled WGS sequence"/>
</dbReference>
<reference evidence="1 2" key="1">
    <citation type="journal article" date="2024" name="G3 (Bethesda)">
        <title>Genome assembly of Hibiscus sabdariffa L. provides insights into metabolisms of medicinal natural products.</title>
        <authorList>
            <person name="Kim T."/>
        </authorList>
    </citation>
    <scope>NUCLEOTIDE SEQUENCE [LARGE SCALE GENOMIC DNA]</scope>
    <source>
        <strain evidence="1">TK-2024</strain>
        <tissue evidence="1">Old leaves</tissue>
    </source>
</reference>
<dbReference type="EMBL" id="JBBPBM010000013">
    <property type="protein sequence ID" value="KAK8562119.1"/>
    <property type="molecule type" value="Genomic_DNA"/>
</dbReference>
<name>A0ABR2EJE8_9ROSI</name>
<evidence type="ECO:0000313" key="1">
    <source>
        <dbReference type="EMBL" id="KAK8562119.1"/>
    </source>
</evidence>
<sequence length="228" mass="24999">MFNEHVENGNVALVEEPCINAEDFERQLSEECQSRKGGNQGYKEDLQSRYNSPKKAHTIIAGSVSSAAGLVEVPVTADIGPVEVGWQYANGLNQISSVLEVDRIEQTLSNESRLQEVQIDVVEGVGKGDVNNFAPNSILSPIIPRRDMHSPFTEGKNQTSRTCQEVGNKMGVTHLKHDSTSIRGIKLKSKALEAMATLEVGKQLGVKFIATKERVLDRLQELEEAEGV</sequence>
<keyword evidence="2" id="KW-1185">Reference proteome</keyword>
<proteinExistence type="predicted"/>
<organism evidence="1 2">
    <name type="scientific">Hibiscus sabdariffa</name>
    <name type="common">roselle</name>
    <dbReference type="NCBI Taxonomy" id="183260"/>
    <lineage>
        <taxon>Eukaryota</taxon>
        <taxon>Viridiplantae</taxon>
        <taxon>Streptophyta</taxon>
        <taxon>Embryophyta</taxon>
        <taxon>Tracheophyta</taxon>
        <taxon>Spermatophyta</taxon>
        <taxon>Magnoliopsida</taxon>
        <taxon>eudicotyledons</taxon>
        <taxon>Gunneridae</taxon>
        <taxon>Pentapetalae</taxon>
        <taxon>rosids</taxon>
        <taxon>malvids</taxon>
        <taxon>Malvales</taxon>
        <taxon>Malvaceae</taxon>
        <taxon>Malvoideae</taxon>
        <taxon>Hibiscus</taxon>
    </lineage>
</organism>
<evidence type="ECO:0000313" key="2">
    <source>
        <dbReference type="Proteomes" id="UP001472677"/>
    </source>
</evidence>
<gene>
    <name evidence="1" type="ORF">V6N12_049168</name>
</gene>
<comment type="caution">
    <text evidence="1">The sequence shown here is derived from an EMBL/GenBank/DDBJ whole genome shotgun (WGS) entry which is preliminary data.</text>
</comment>
<protein>
    <submittedName>
        <fullName evidence="1">Uncharacterized protein</fullName>
    </submittedName>
</protein>
<accession>A0ABR2EJE8</accession>